<keyword evidence="10" id="KW-1185">Reference proteome</keyword>
<dbReference type="PROSITE" id="PS50850">
    <property type="entry name" value="MFS"/>
    <property type="match status" value="1"/>
</dbReference>
<comment type="subcellular location">
    <subcellularLocation>
        <location evidence="1">Cell membrane</location>
        <topology evidence="1">Multi-pass membrane protein</topology>
    </subcellularLocation>
</comment>
<dbReference type="Gene3D" id="1.20.1250.20">
    <property type="entry name" value="MFS general substrate transporter like domains"/>
    <property type="match status" value="1"/>
</dbReference>
<evidence type="ECO:0000256" key="2">
    <source>
        <dbReference type="ARBA" id="ARBA00022448"/>
    </source>
</evidence>
<evidence type="ECO:0000313" key="10">
    <source>
        <dbReference type="Proteomes" id="UP000002029"/>
    </source>
</evidence>
<feature type="domain" description="Major facilitator superfamily (MFS) profile" evidence="8">
    <location>
        <begin position="19"/>
        <end position="506"/>
    </location>
</feature>
<dbReference type="OrthoDB" id="3218509at2"/>
<evidence type="ECO:0000256" key="4">
    <source>
        <dbReference type="ARBA" id="ARBA00022692"/>
    </source>
</evidence>
<dbReference type="eggNOG" id="COG0477">
    <property type="taxonomic scope" value="Bacteria"/>
</dbReference>
<dbReference type="Proteomes" id="UP000002029">
    <property type="component" value="Chromosome"/>
</dbReference>
<feature type="transmembrane region" description="Helical" evidence="7">
    <location>
        <begin position="143"/>
        <end position="163"/>
    </location>
</feature>
<keyword evidence="5 7" id="KW-1133">Transmembrane helix</keyword>
<dbReference type="EMBL" id="CP001814">
    <property type="protein sequence ID" value="ACZ83845.1"/>
    <property type="molecule type" value="Genomic_DNA"/>
</dbReference>
<feature type="transmembrane region" description="Helical" evidence="7">
    <location>
        <begin position="271"/>
        <end position="293"/>
    </location>
</feature>
<dbReference type="GO" id="GO:0005886">
    <property type="term" value="C:plasma membrane"/>
    <property type="evidence" value="ECO:0007669"/>
    <property type="project" value="UniProtKB-SubCell"/>
</dbReference>
<feature type="transmembrane region" description="Helical" evidence="7">
    <location>
        <begin position="53"/>
        <end position="73"/>
    </location>
</feature>
<feature type="transmembrane region" description="Helical" evidence="7">
    <location>
        <begin position="169"/>
        <end position="193"/>
    </location>
</feature>
<protein>
    <submittedName>
        <fullName evidence="9">Major facilitator transporter</fullName>
    </submittedName>
</protein>
<feature type="transmembrane region" description="Helical" evidence="7">
    <location>
        <begin position="110"/>
        <end position="131"/>
    </location>
</feature>
<keyword evidence="4 7" id="KW-0812">Transmembrane</keyword>
<dbReference type="InterPro" id="IPR011701">
    <property type="entry name" value="MFS"/>
</dbReference>
<proteinExistence type="predicted"/>
<dbReference type="KEGG" id="sro:Sros_0831"/>
<keyword evidence="6 7" id="KW-0472">Membrane</keyword>
<reference evidence="9 10" key="1">
    <citation type="journal article" date="2010" name="Stand. Genomic Sci.">
        <title>Complete genome sequence of Streptosporangium roseum type strain (NI 9100).</title>
        <authorList>
            <person name="Nolan M."/>
            <person name="Sikorski J."/>
            <person name="Jando M."/>
            <person name="Lucas S."/>
            <person name="Lapidus A."/>
            <person name="Glavina Del Rio T."/>
            <person name="Chen F."/>
            <person name="Tice H."/>
            <person name="Pitluck S."/>
            <person name="Cheng J.F."/>
            <person name="Chertkov O."/>
            <person name="Sims D."/>
            <person name="Meincke L."/>
            <person name="Brettin T."/>
            <person name="Han C."/>
            <person name="Detter J.C."/>
            <person name="Bruce D."/>
            <person name="Goodwin L."/>
            <person name="Land M."/>
            <person name="Hauser L."/>
            <person name="Chang Y.J."/>
            <person name="Jeffries C.D."/>
            <person name="Ivanova N."/>
            <person name="Mavromatis K."/>
            <person name="Mikhailova N."/>
            <person name="Chen A."/>
            <person name="Palaniappan K."/>
            <person name="Chain P."/>
            <person name="Rohde M."/>
            <person name="Goker M."/>
            <person name="Bristow J."/>
            <person name="Eisen J.A."/>
            <person name="Markowitz V."/>
            <person name="Hugenholtz P."/>
            <person name="Kyrpides N.C."/>
            <person name="Klenk H.P."/>
        </authorList>
    </citation>
    <scope>NUCLEOTIDE SEQUENCE [LARGE SCALE GENOMIC DNA]</scope>
    <source>
        <strain evidence="10">ATCC 12428 / DSM 43021 / JCM 3005 / NI 9100</strain>
    </source>
</reference>
<keyword evidence="2" id="KW-0813">Transport</keyword>
<evidence type="ECO:0000259" key="8">
    <source>
        <dbReference type="PROSITE" id="PS50850"/>
    </source>
</evidence>
<evidence type="ECO:0000256" key="3">
    <source>
        <dbReference type="ARBA" id="ARBA00022475"/>
    </source>
</evidence>
<feature type="transmembrane region" description="Helical" evidence="7">
    <location>
        <begin position="85"/>
        <end position="104"/>
    </location>
</feature>
<name>D2B7R4_STRRD</name>
<dbReference type="PANTHER" id="PTHR42718">
    <property type="entry name" value="MAJOR FACILITATOR SUPERFAMILY MULTIDRUG TRANSPORTER MFSC"/>
    <property type="match status" value="1"/>
</dbReference>
<feature type="transmembrane region" description="Helical" evidence="7">
    <location>
        <begin position="230"/>
        <end position="250"/>
    </location>
</feature>
<dbReference type="GO" id="GO:0022857">
    <property type="term" value="F:transmembrane transporter activity"/>
    <property type="evidence" value="ECO:0007669"/>
    <property type="project" value="InterPro"/>
</dbReference>
<feature type="transmembrane region" description="Helical" evidence="7">
    <location>
        <begin position="362"/>
        <end position="389"/>
    </location>
</feature>
<dbReference type="STRING" id="479432.Sros_0831"/>
<feature type="transmembrane region" description="Helical" evidence="7">
    <location>
        <begin position="483"/>
        <end position="503"/>
    </location>
</feature>
<dbReference type="HOGENOM" id="CLU_000960_28_2_11"/>
<dbReference type="AlphaFoldDB" id="D2B7R4"/>
<dbReference type="Pfam" id="PF07690">
    <property type="entry name" value="MFS_1"/>
    <property type="match status" value="1"/>
</dbReference>
<evidence type="ECO:0000313" key="9">
    <source>
        <dbReference type="EMBL" id="ACZ83845.1"/>
    </source>
</evidence>
<dbReference type="InterPro" id="IPR036259">
    <property type="entry name" value="MFS_trans_sf"/>
</dbReference>
<dbReference type="InterPro" id="IPR020846">
    <property type="entry name" value="MFS_dom"/>
</dbReference>
<evidence type="ECO:0000256" key="7">
    <source>
        <dbReference type="SAM" id="Phobius"/>
    </source>
</evidence>
<feature type="transmembrane region" description="Helical" evidence="7">
    <location>
        <begin position="205"/>
        <end position="224"/>
    </location>
</feature>
<evidence type="ECO:0000256" key="1">
    <source>
        <dbReference type="ARBA" id="ARBA00004651"/>
    </source>
</evidence>
<dbReference type="RefSeq" id="WP_012887591.1">
    <property type="nucleotide sequence ID" value="NC_013595.1"/>
</dbReference>
<dbReference type="CDD" id="cd17321">
    <property type="entry name" value="MFS_MMR_MDR_like"/>
    <property type="match status" value="1"/>
</dbReference>
<evidence type="ECO:0000256" key="5">
    <source>
        <dbReference type="ARBA" id="ARBA00022989"/>
    </source>
</evidence>
<feature type="transmembrane region" description="Helical" evidence="7">
    <location>
        <begin position="308"/>
        <end position="330"/>
    </location>
</feature>
<dbReference type="SUPFAM" id="SSF103473">
    <property type="entry name" value="MFS general substrate transporter"/>
    <property type="match status" value="1"/>
</dbReference>
<organism evidence="9 10">
    <name type="scientific">Streptosporangium roseum (strain ATCC 12428 / DSM 43021 / JCM 3005 / KCTC 9067 / NCIMB 10171 / NRRL 2505 / NI 9100)</name>
    <dbReference type="NCBI Taxonomy" id="479432"/>
    <lineage>
        <taxon>Bacteria</taxon>
        <taxon>Bacillati</taxon>
        <taxon>Actinomycetota</taxon>
        <taxon>Actinomycetes</taxon>
        <taxon>Streptosporangiales</taxon>
        <taxon>Streptosporangiaceae</taxon>
        <taxon>Streptosporangium</taxon>
    </lineage>
</organism>
<feature type="transmembrane region" description="Helical" evidence="7">
    <location>
        <begin position="20"/>
        <end position="41"/>
    </location>
</feature>
<evidence type="ECO:0000256" key="6">
    <source>
        <dbReference type="ARBA" id="ARBA00023136"/>
    </source>
</evidence>
<accession>D2B7R4</accession>
<dbReference type="PANTHER" id="PTHR42718:SF47">
    <property type="entry name" value="METHYL VIOLOGEN RESISTANCE PROTEIN SMVA"/>
    <property type="match status" value="1"/>
</dbReference>
<gene>
    <name evidence="9" type="ordered locus">Sros_0831</name>
</gene>
<sequence length="526" mass="54188">MTSSSAVSGTRAGRREWAGLAMLALPSILLSLDVTLLHLAVPHLGAALAPSSTQMLWIIDIYAFMIAGFLVTAGTLGDRIGRRKLLLGGGLAFGAASLLAAYAGSAEMLIVARALLGIAGATLMPSTLALISNMFQDPKQRGTAIGIWAASFSVGIALGPVVGGAMLEAFWWGSVFLLAVPVMALLLITGPLLLPEYKDENAGRIDLPSVALSLAAILPAVYGVKEIAKHGMQSAPLIALVVGLVFGIVFTRRQLRLENPMLDLSLFRSRAFSVALGVMLFAAVAMGGIYLFVTQYLQMVAGLSPLRAGLWLLPAAGLLIASSMLAPIAARRIRPGIVTAVGLILSAIGYFILTQADAGDNGLAYVVIGFSFIYTGIGPVMGLSVSLIVGSAPPEKAGAASALQQTSSDLGLAVGIAALGSLGTAVYRNGVAGELPADIPAEVADTSRDTLARALDATRDLPGSMVDQIVTPARDAFTSGLNVVALIGAILVTALTILALTMLRHVAPTNAAAAQPEEIPLKKALR</sequence>
<feature type="transmembrane region" description="Helical" evidence="7">
    <location>
        <begin position="337"/>
        <end position="356"/>
    </location>
</feature>
<keyword evidence="3" id="KW-1003">Cell membrane</keyword>